<sequence length="193" mass="22336">MPIPIDPQVIQSVKQRLLRALPTSPSTAYNYTYRNIIPWQNAYVSGGAIASLIQGEEPKDYDVYFREEPMSDPLNNSLRSVLLAVYNDEIADVKEEYRNVLGTDGKMVTENAITMKDGISLIFRSYDEPEYMKKTFDYLHCTPHYDIKTRTLHISPAAYWACTAKLLMVNNPDTVEQWRTDKFLRRGYRIPKD</sequence>
<dbReference type="Pfam" id="PF26128">
    <property type="entry name" value="Gad2"/>
    <property type="match status" value="1"/>
</dbReference>
<reference evidence="1" key="1">
    <citation type="submission" date="2020-04" db="EMBL/GenBank/DDBJ databases">
        <authorList>
            <person name="Chiriac C."/>
            <person name="Salcher M."/>
            <person name="Ghai R."/>
            <person name="Kavagutti S V."/>
        </authorList>
    </citation>
    <scope>NUCLEOTIDE SEQUENCE</scope>
</reference>
<proteinExistence type="predicted"/>
<evidence type="ECO:0000313" key="1">
    <source>
        <dbReference type="EMBL" id="CAB4127430.1"/>
    </source>
</evidence>
<name>A0A6J5L4D4_9CAUD</name>
<organism evidence="1">
    <name type="scientific">uncultured Caudovirales phage</name>
    <dbReference type="NCBI Taxonomy" id="2100421"/>
    <lineage>
        <taxon>Viruses</taxon>
        <taxon>Duplodnaviria</taxon>
        <taxon>Heunggongvirae</taxon>
        <taxon>Uroviricota</taxon>
        <taxon>Caudoviricetes</taxon>
        <taxon>Peduoviridae</taxon>
        <taxon>Maltschvirus</taxon>
        <taxon>Maltschvirus maltsch</taxon>
    </lineage>
</organism>
<accession>A0A6J5L4D4</accession>
<gene>
    <name evidence="1" type="ORF">UFOVP84_183</name>
</gene>
<dbReference type="EMBL" id="LR796208">
    <property type="protein sequence ID" value="CAB4127430.1"/>
    <property type="molecule type" value="Genomic_DNA"/>
</dbReference>
<protein>
    <submittedName>
        <fullName evidence="1">Uncharacterized protein</fullName>
    </submittedName>
</protein>